<reference evidence="1" key="2">
    <citation type="submission" date="2020-09" db="EMBL/GenBank/DDBJ databases">
        <authorList>
            <person name="Sun Q."/>
            <person name="Zhou Y."/>
        </authorList>
    </citation>
    <scope>NUCLEOTIDE SEQUENCE</scope>
    <source>
        <strain evidence="1">CGMCC 1.3617</strain>
    </source>
</reference>
<protein>
    <submittedName>
        <fullName evidence="1">Uncharacterized protein</fullName>
    </submittedName>
</protein>
<dbReference type="Proteomes" id="UP000661507">
    <property type="component" value="Unassembled WGS sequence"/>
</dbReference>
<name>A0A917K1W6_9PROT</name>
<reference evidence="1" key="1">
    <citation type="journal article" date="2014" name="Int. J. Syst. Evol. Microbiol.">
        <title>Complete genome sequence of Corynebacterium casei LMG S-19264T (=DSM 44701T), isolated from a smear-ripened cheese.</title>
        <authorList>
            <consortium name="US DOE Joint Genome Institute (JGI-PGF)"/>
            <person name="Walter F."/>
            <person name="Albersmeier A."/>
            <person name="Kalinowski J."/>
            <person name="Ruckert C."/>
        </authorList>
    </citation>
    <scope>NUCLEOTIDE SEQUENCE</scope>
    <source>
        <strain evidence="1">CGMCC 1.3617</strain>
    </source>
</reference>
<evidence type="ECO:0000313" key="1">
    <source>
        <dbReference type="EMBL" id="GGI97708.1"/>
    </source>
</evidence>
<dbReference type="EMBL" id="BMKW01000001">
    <property type="protein sequence ID" value="GGI97708.1"/>
    <property type="molecule type" value="Genomic_DNA"/>
</dbReference>
<sequence length="195" mass="20984">MGPMLPNQGCFRPTRAVARLAFGAATPHFAPMPEPIRVARSPDGVVAYAIPLPPETLPPVAPRDLEFAWDRARDAAASERWGPPRRLVFRRDDGSPQEMLLADVDAACWAEAVDGMHDLGTLGGLSLCLRLLALVEVMSRARWLAGLYAMTPQGIELHPTLLRAAAAMPLDAAARFDETGLKRLLSRSIPSGASA</sequence>
<organism evidence="1 2">
    <name type="scientific">Neoroseomonas lacus</name>
    <dbReference type="NCBI Taxonomy" id="287609"/>
    <lineage>
        <taxon>Bacteria</taxon>
        <taxon>Pseudomonadati</taxon>
        <taxon>Pseudomonadota</taxon>
        <taxon>Alphaproteobacteria</taxon>
        <taxon>Acetobacterales</taxon>
        <taxon>Acetobacteraceae</taxon>
        <taxon>Neoroseomonas</taxon>
    </lineage>
</organism>
<evidence type="ECO:0000313" key="2">
    <source>
        <dbReference type="Proteomes" id="UP000661507"/>
    </source>
</evidence>
<keyword evidence="2" id="KW-1185">Reference proteome</keyword>
<gene>
    <name evidence="1" type="ORF">GCM10011320_00510</name>
</gene>
<proteinExistence type="predicted"/>
<comment type="caution">
    <text evidence="1">The sequence shown here is derived from an EMBL/GenBank/DDBJ whole genome shotgun (WGS) entry which is preliminary data.</text>
</comment>
<dbReference type="AlphaFoldDB" id="A0A917K1W6"/>
<accession>A0A917K1W6</accession>